<dbReference type="InterPro" id="IPR029045">
    <property type="entry name" value="ClpP/crotonase-like_dom_sf"/>
</dbReference>
<dbReference type="AlphaFoldDB" id="A0A5K7YP55"/>
<comment type="similarity">
    <text evidence="1 2">Belongs to the enoyl-CoA hydratase/isomerase family.</text>
</comment>
<evidence type="ECO:0000313" key="4">
    <source>
        <dbReference type="EMBL" id="BBO71562.1"/>
    </source>
</evidence>
<sequence>MASEGIAVEKKGPLALVSLRRPDRRNAFNRAMFRALEDAARKLATPPLPRAVVVTGAGPDAFCAGFDVNPDNPMVAEMMGALEQGERGPIERSIGVVRSAVDRFVELPVPIIAAINGSAFGGGAELAVRCDLRVMDPDAELCFSEVRLGLMPDWGGGAALTHLIGSAASADLILTARRVGADEALRIGLANRISPPGKALETAVEMAGAIMRNGPQAVRSALTVIRAGRELSLQATLDMERRTAVDLIASGECLHGIGAFLTGQAPAFPDPPPEGPNWQPGGSK</sequence>
<evidence type="ECO:0000256" key="3">
    <source>
        <dbReference type="SAM" id="MobiDB-lite"/>
    </source>
</evidence>
<gene>
    <name evidence="4" type="ORF">DSCA_54920</name>
</gene>
<feature type="region of interest" description="Disordered" evidence="3">
    <location>
        <begin position="264"/>
        <end position="284"/>
    </location>
</feature>
<dbReference type="GO" id="GO:0003824">
    <property type="term" value="F:catalytic activity"/>
    <property type="evidence" value="ECO:0007669"/>
    <property type="project" value="InterPro"/>
</dbReference>
<name>A0A5K7YP55_9BACT</name>
<dbReference type="GO" id="GO:0006635">
    <property type="term" value="P:fatty acid beta-oxidation"/>
    <property type="evidence" value="ECO:0007669"/>
    <property type="project" value="TreeGrafter"/>
</dbReference>
<dbReference type="InterPro" id="IPR018376">
    <property type="entry name" value="Enoyl-CoA_hyd/isom_CS"/>
</dbReference>
<dbReference type="KEGG" id="dalk:DSCA_54920"/>
<protein>
    <submittedName>
        <fullName evidence="4">3-hydroxybutyryl-CoA dehydratase</fullName>
    </submittedName>
</protein>
<dbReference type="RefSeq" id="WP_155319377.1">
    <property type="nucleotide sequence ID" value="NZ_AP021874.1"/>
</dbReference>
<keyword evidence="5" id="KW-1185">Reference proteome</keyword>
<evidence type="ECO:0000313" key="5">
    <source>
        <dbReference type="Proteomes" id="UP000427906"/>
    </source>
</evidence>
<organism evidence="4 5">
    <name type="scientific">Desulfosarcina alkanivorans</name>
    <dbReference type="NCBI Taxonomy" id="571177"/>
    <lineage>
        <taxon>Bacteria</taxon>
        <taxon>Pseudomonadati</taxon>
        <taxon>Thermodesulfobacteriota</taxon>
        <taxon>Desulfobacteria</taxon>
        <taxon>Desulfobacterales</taxon>
        <taxon>Desulfosarcinaceae</taxon>
        <taxon>Desulfosarcina</taxon>
    </lineage>
</organism>
<dbReference type="Gene3D" id="3.90.226.10">
    <property type="entry name" value="2-enoyl-CoA Hydratase, Chain A, domain 1"/>
    <property type="match status" value="1"/>
</dbReference>
<dbReference type="PANTHER" id="PTHR11941:SF54">
    <property type="entry name" value="ENOYL-COA HYDRATASE, MITOCHONDRIAL"/>
    <property type="match status" value="1"/>
</dbReference>
<dbReference type="PANTHER" id="PTHR11941">
    <property type="entry name" value="ENOYL-COA HYDRATASE-RELATED"/>
    <property type="match status" value="1"/>
</dbReference>
<proteinExistence type="inferred from homology"/>
<dbReference type="EMBL" id="AP021874">
    <property type="protein sequence ID" value="BBO71562.1"/>
    <property type="molecule type" value="Genomic_DNA"/>
</dbReference>
<dbReference type="CDD" id="cd06558">
    <property type="entry name" value="crotonase-like"/>
    <property type="match status" value="1"/>
</dbReference>
<reference evidence="4 5" key="1">
    <citation type="submission" date="2019-11" db="EMBL/GenBank/DDBJ databases">
        <title>Comparative genomics of hydrocarbon-degrading Desulfosarcina strains.</title>
        <authorList>
            <person name="Watanabe M."/>
            <person name="Kojima H."/>
            <person name="Fukui M."/>
        </authorList>
    </citation>
    <scope>NUCLEOTIDE SEQUENCE [LARGE SCALE GENOMIC DNA]</scope>
    <source>
        <strain evidence="4 5">PL12</strain>
    </source>
</reference>
<dbReference type="Proteomes" id="UP000427906">
    <property type="component" value="Chromosome"/>
</dbReference>
<dbReference type="OrthoDB" id="9777711at2"/>
<dbReference type="SUPFAM" id="SSF52096">
    <property type="entry name" value="ClpP/crotonase"/>
    <property type="match status" value="1"/>
</dbReference>
<evidence type="ECO:0000256" key="2">
    <source>
        <dbReference type="RuleBase" id="RU003707"/>
    </source>
</evidence>
<accession>A0A5K7YP55</accession>
<dbReference type="PROSITE" id="PS00166">
    <property type="entry name" value="ENOYL_COA_HYDRATASE"/>
    <property type="match status" value="1"/>
</dbReference>
<evidence type="ECO:0000256" key="1">
    <source>
        <dbReference type="ARBA" id="ARBA00005254"/>
    </source>
</evidence>
<dbReference type="Pfam" id="PF00378">
    <property type="entry name" value="ECH_1"/>
    <property type="match status" value="1"/>
</dbReference>
<dbReference type="InterPro" id="IPR001753">
    <property type="entry name" value="Enoyl-CoA_hydra/iso"/>
</dbReference>